<reference evidence="2" key="1">
    <citation type="submission" date="2020-01" db="EMBL/GenBank/DDBJ databases">
        <authorList>
            <consortium name="DOE Joint Genome Institute"/>
            <person name="Haridas S."/>
            <person name="Albert R."/>
            <person name="Binder M."/>
            <person name="Bloem J."/>
            <person name="Labutti K."/>
            <person name="Salamov A."/>
            <person name="Andreopoulos B."/>
            <person name="Baker S.E."/>
            <person name="Barry K."/>
            <person name="Bills G."/>
            <person name="Bluhm B.H."/>
            <person name="Cannon C."/>
            <person name="Castanera R."/>
            <person name="Culley D.E."/>
            <person name="Daum C."/>
            <person name="Ezra D."/>
            <person name="Gonzalez J.B."/>
            <person name="Henrissat B."/>
            <person name="Kuo A."/>
            <person name="Liang C."/>
            <person name="Lipzen A."/>
            <person name="Lutzoni F."/>
            <person name="Magnuson J."/>
            <person name="Mondo S."/>
            <person name="Nolan M."/>
            <person name="Ohm R."/>
            <person name="Pangilinan J."/>
            <person name="Park H.-J."/>
            <person name="Ramirez L."/>
            <person name="Alfaro M."/>
            <person name="Sun H."/>
            <person name="Tritt A."/>
            <person name="Yoshinaga Y."/>
            <person name="Zwiers L.-H."/>
            <person name="Turgeon B.G."/>
            <person name="Goodwin S.B."/>
            <person name="Spatafora J.W."/>
            <person name="Crous P.W."/>
            <person name="Grigoriev I.V."/>
        </authorList>
    </citation>
    <scope>NUCLEOTIDE SEQUENCE</scope>
    <source>
        <strain evidence="2">CBS 342.82</strain>
    </source>
</reference>
<dbReference type="Proteomes" id="UP000504637">
    <property type="component" value="Unplaced"/>
</dbReference>
<proteinExistence type="predicted"/>
<dbReference type="GeneID" id="54366103"/>
<reference evidence="2" key="3">
    <citation type="submission" date="2025-08" db="UniProtKB">
        <authorList>
            <consortium name="RefSeq"/>
        </authorList>
    </citation>
    <scope>IDENTIFICATION</scope>
    <source>
        <strain evidence="2">CBS 342.82</strain>
    </source>
</reference>
<dbReference type="OrthoDB" id="5411518at2759"/>
<dbReference type="PANTHER" id="PTHR39290:SF6">
    <property type="entry name" value="S-ADENOSYL-L-METHIONINE-DEPENDENT METHYLTRANSFERASES SUPERFAMILY PROTEIN"/>
    <property type="match status" value="1"/>
</dbReference>
<evidence type="ECO:0008006" key="3">
    <source>
        <dbReference type="Google" id="ProtNLM"/>
    </source>
</evidence>
<dbReference type="SUPFAM" id="SSF53335">
    <property type="entry name" value="S-adenosyl-L-methionine-dependent methyltransferases"/>
    <property type="match status" value="1"/>
</dbReference>
<name>A0A6J3MJN2_9PEZI</name>
<sequence length="369" mass="40692">MPSVSRAARTEGSTTFVPDRYFEAWRAGTISAPDGNHFQACIAYTFGLAPQDGYIYRAAAEVTLSQAQSYLEVGAQKGFHAWYRDAELEKKSLPTAADIEAYTAIFRPSTSTSRLLMGFASNAKKGSVRAAVAQHLGALFHPFGQTPGRYADLTIARNKAHVNPYFDFWAWSNQVLGWSGPEPHTANVKFSHAILPVLYHHFGCAVPSYEALSTIDQIASDRRILDIGSGNGYWTYMLRHIRPTTAKQQLEVVAIDNGVSEWRTMWIDDTVEADGPQWLATNDGGKNAVMLLIYPSVGHDFTAKTILAYKGRTVICAGSQNSNGFTAFASVTIAEWFEQEMPGWEKVAQVPLPSFAGKDEALFVFEKVE</sequence>
<evidence type="ECO:0000313" key="2">
    <source>
        <dbReference type="RefSeq" id="XP_033464183.1"/>
    </source>
</evidence>
<gene>
    <name evidence="2" type="ORF">K489DRAFT_427556</name>
</gene>
<dbReference type="RefSeq" id="XP_033464183.1">
    <property type="nucleotide sequence ID" value="XM_033608303.1"/>
</dbReference>
<organism evidence="2">
    <name type="scientific">Dissoconium aciculare CBS 342.82</name>
    <dbReference type="NCBI Taxonomy" id="1314786"/>
    <lineage>
        <taxon>Eukaryota</taxon>
        <taxon>Fungi</taxon>
        <taxon>Dikarya</taxon>
        <taxon>Ascomycota</taxon>
        <taxon>Pezizomycotina</taxon>
        <taxon>Dothideomycetes</taxon>
        <taxon>Dothideomycetidae</taxon>
        <taxon>Mycosphaerellales</taxon>
        <taxon>Dissoconiaceae</taxon>
        <taxon>Dissoconium</taxon>
    </lineage>
</organism>
<dbReference type="PANTHER" id="PTHR39290">
    <property type="entry name" value="C3H1-TYPE DOMAIN-CONTAINING PROTEIN-RELATED"/>
    <property type="match status" value="1"/>
</dbReference>
<dbReference type="InterPro" id="IPR029063">
    <property type="entry name" value="SAM-dependent_MTases_sf"/>
</dbReference>
<dbReference type="AlphaFoldDB" id="A0A6J3MJN2"/>
<keyword evidence="1" id="KW-1185">Reference proteome</keyword>
<accession>A0A6J3MJN2</accession>
<evidence type="ECO:0000313" key="1">
    <source>
        <dbReference type="Proteomes" id="UP000504637"/>
    </source>
</evidence>
<reference evidence="2" key="2">
    <citation type="submission" date="2020-04" db="EMBL/GenBank/DDBJ databases">
        <authorList>
            <consortium name="NCBI Genome Project"/>
        </authorList>
    </citation>
    <scope>NUCLEOTIDE SEQUENCE</scope>
    <source>
        <strain evidence="2">CBS 342.82</strain>
    </source>
</reference>
<protein>
    <recommendedName>
        <fullName evidence="3">S-adenosyl-L-methionine-dependent methyltransferase</fullName>
    </recommendedName>
</protein>